<evidence type="ECO:0000313" key="1">
    <source>
        <dbReference type="EMBL" id="PWE57217.1"/>
    </source>
</evidence>
<dbReference type="Proteomes" id="UP000245252">
    <property type="component" value="Unassembled WGS sequence"/>
</dbReference>
<evidence type="ECO:0000313" key="2">
    <source>
        <dbReference type="Proteomes" id="UP000245252"/>
    </source>
</evidence>
<protein>
    <submittedName>
        <fullName evidence="1">Uncharacterized protein</fullName>
    </submittedName>
</protein>
<organism evidence="1 2">
    <name type="scientific">Metarhizobium album</name>
    <dbReference type="NCBI Taxonomy" id="2182425"/>
    <lineage>
        <taxon>Bacteria</taxon>
        <taxon>Pseudomonadati</taxon>
        <taxon>Pseudomonadota</taxon>
        <taxon>Alphaproteobacteria</taxon>
        <taxon>Hyphomicrobiales</taxon>
        <taxon>Rhizobiaceae</taxon>
        <taxon>Metarhizobium</taxon>
    </lineage>
</organism>
<comment type="caution">
    <text evidence="1">The sequence shown here is derived from an EMBL/GenBank/DDBJ whole genome shotgun (WGS) entry which is preliminary data.</text>
</comment>
<reference evidence="1 2" key="1">
    <citation type="submission" date="2018-05" db="EMBL/GenBank/DDBJ databases">
        <title>The draft genome of strain NS-104.</title>
        <authorList>
            <person name="Hang P."/>
            <person name="Jiang J."/>
        </authorList>
    </citation>
    <scope>NUCLEOTIDE SEQUENCE [LARGE SCALE GENOMIC DNA]</scope>
    <source>
        <strain evidence="1 2">NS-104</strain>
    </source>
</reference>
<gene>
    <name evidence="1" type="ORF">DEM27_06145</name>
</gene>
<dbReference type="RefSeq" id="WP_109457321.1">
    <property type="nucleotide sequence ID" value="NZ_QFBC01000002.1"/>
</dbReference>
<accession>A0A2U2DV92</accession>
<dbReference type="EMBL" id="QFBC01000002">
    <property type="protein sequence ID" value="PWE57217.1"/>
    <property type="molecule type" value="Genomic_DNA"/>
</dbReference>
<name>A0A2U2DV92_9HYPH</name>
<dbReference type="OrthoDB" id="9922693at2"/>
<proteinExistence type="predicted"/>
<sequence>MPARQTPRFDFWNFAQGTEPTLAIGRSGIDDVALLLRLRRQKMKMKPPAINLPPGCEIGDFYFQFTADGVLHGVNYGYRPGDDLTADVLAAFAAEQGVPLPEIPFEPGELDIALNGRPLSGIATIQGVIGAIGSIQDFRMSGRDYDKWICLSCETDVATVKLDFLLKTVKASYSPSFRIDYCLYGISVMSNTTLVAEA</sequence>
<dbReference type="AlphaFoldDB" id="A0A2U2DV92"/>
<keyword evidence="2" id="KW-1185">Reference proteome</keyword>